<feature type="binding site" evidence="6">
    <location>
        <position position="107"/>
    </location>
    <ligand>
        <name>substrate</name>
    </ligand>
</feature>
<dbReference type="Proteomes" id="UP000561438">
    <property type="component" value="Unassembled WGS sequence"/>
</dbReference>
<dbReference type="PANTHER" id="PTHR43827">
    <property type="entry name" value="2,5-DIKETO-D-GLUCONIC ACID REDUCTASE"/>
    <property type="match status" value="1"/>
</dbReference>
<feature type="site" description="Lowers pKa of active site Tyr" evidence="7">
    <location>
        <position position="74"/>
    </location>
</feature>
<dbReference type="PIRSF" id="PIRSF000097">
    <property type="entry name" value="AKR"/>
    <property type="match status" value="1"/>
</dbReference>
<evidence type="ECO:0000256" key="4">
    <source>
        <dbReference type="ARBA" id="ARBA00049445"/>
    </source>
</evidence>
<protein>
    <submittedName>
        <fullName evidence="9">Aldo/keto reductase</fullName>
    </submittedName>
</protein>
<dbReference type="GO" id="GO:0016616">
    <property type="term" value="F:oxidoreductase activity, acting on the CH-OH group of donors, NAD or NADP as acceptor"/>
    <property type="evidence" value="ECO:0007669"/>
    <property type="project" value="UniProtKB-ARBA"/>
</dbReference>
<evidence type="ECO:0000256" key="3">
    <source>
        <dbReference type="ARBA" id="ARBA00023002"/>
    </source>
</evidence>
<evidence type="ECO:0000313" key="10">
    <source>
        <dbReference type="Proteomes" id="UP000561438"/>
    </source>
</evidence>
<dbReference type="Pfam" id="PF00248">
    <property type="entry name" value="Aldo_ket_red"/>
    <property type="match status" value="1"/>
</dbReference>
<dbReference type="InterPro" id="IPR023210">
    <property type="entry name" value="NADP_OxRdtase_dom"/>
</dbReference>
<evidence type="ECO:0000256" key="1">
    <source>
        <dbReference type="ARBA" id="ARBA00007905"/>
    </source>
</evidence>
<keyword evidence="3" id="KW-0560">Oxidoreductase</keyword>
<dbReference type="PROSITE" id="PS00062">
    <property type="entry name" value="ALDOKETO_REDUCTASE_2"/>
    <property type="match status" value="1"/>
</dbReference>
<name>A0A850H1L6_9SPHN</name>
<evidence type="ECO:0000256" key="5">
    <source>
        <dbReference type="PIRSR" id="PIRSR000097-1"/>
    </source>
</evidence>
<dbReference type="PRINTS" id="PR00069">
    <property type="entry name" value="ALDKETRDTASE"/>
</dbReference>
<evidence type="ECO:0000256" key="2">
    <source>
        <dbReference type="ARBA" id="ARBA00022857"/>
    </source>
</evidence>
<evidence type="ECO:0000259" key="8">
    <source>
        <dbReference type="Pfam" id="PF00248"/>
    </source>
</evidence>
<comment type="caution">
    <text evidence="9">The sequence shown here is derived from an EMBL/GenBank/DDBJ whole genome shotgun (WGS) entry which is preliminary data.</text>
</comment>
<dbReference type="PANTHER" id="PTHR43827:SF3">
    <property type="entry name" value="NADP-DEPENDENT OXIDOREDUCTASE DOMAIN-CONTAINING PROTEIN"/>
    <property type="match status" value="1"/>
</dbReference>
<dbReference type="FunFam" id="3.20.20.100:FF:000002">
    <property type="entry name" value="2,5-diketo-D-gluconic acid reductase A"/>
    <property type="match status" value="1"/>
</dbReference>
<comment type="catalytic activity">
    <reaction evidence="4">
        <text>hydroxyacetone + NADP(+) = methylglyoxal + NADPH + H(+)</text>
        <dbReference type="Rhea" id="RHEA:27986"/>
        <dbReference type="ChEBI" id="CHEBI:15378"/>
        <dbReference type="ChEBI" id="CHEBI:17158"/>
        <dbReference type="ChEBI" id="CHEBI:27957"/>
        <dbReference type="ChEBI" id="CHEBI:57783"/>
        <dbReference type="ChEBI" id="CHEBI:58349"/>
    </reaction>
</comment>
<dbReference type="InterPro" id="IPR036812">
    <property type="entry name" value="NAD(P)_OxRdtase_dom_sf"/>
</dbReference>
<sequence length="273" mass="30712">MRDENYPTLTMNDDRQIPQLGFGTYQIEDDDAAEAVSTAIDVGYWLIDTAAVYQNERGVGEGIGDWSDIFLTTKIWNESQGYERTKSAFSKCLARLDRDYVDMLLIHWPCPENDKFVETWKAMIELRDEGKAKSIGVSNFREQDLKRLIDETGVTPALNQIELHPSFQQRELRKVHDDLGIITQSWSPLGQGDTMNNDAIKSIADETGQNAAAVVIRWHIQHGLAVIPKASSREHIEANFSALKFELTDDQMAKIDALDSADGRIGPKPSEVN</sequence>
<dbReference type="InterPro" id="IPR020471">
    <property type="entry name" value="AKR"/>
</dbReference>
<dbReference type="EMBL" id="JABWGV010000006">
    <property type="protein sequence ID" value="NVD45851.1"/>
    <property type="molecule type" value="Genomic_DNA"/>
</dbReference>
<evidence type="ECO:0000313" key="9">
    <source>
        <dbReference type="EMBL" id="NVD45851.1"/>
    </source>
</evidence>
<feature type="active site" description="Proton donor" evidence="5">
    <location>
        <position position="53"/>
    </location>
</feature>
<evidence type="ECO:0000256" key="7">
    <source>
        <dbReference type="PIRSR" id="PIRSR000097-3"/>
    </source>
</evidence>
<reference evidence="9 10" key="1">
    <citation type="submission" date="2020-06" db="EMBL/GenBank/DDBJ databases">
        <title>Altererythrobacter sp. HHU K3-1.</title>
        <authorList>
            <person name="Zhang D."/>
            <person name="Xue H."/>
        </authorList>
    </citation>
    <scope>NUCLEOTIDE SEQUENCE [LARGE SCALE GENOMIC DNA]</scope>
    <source>
        <strain evidence="9 10">HHU K3-1</strain>
    </source>
</reference>
<dbReference type="SUPFAM" id="SSF51430">
    <property type="entry name" value="NAD(P)-linked oxidoreductase"/>
    <property type="match status" value="1"/>
</dbReference>
<feature type="domain" description="NADP-dependent oxidoreductase" evidence="8">
    <location>
        <begin position="20"/>
        <end position="259"/>
    </location>
</feature>
<keyword evidence="10" id="KW-1185">Reference proteome</keyword>
<dbReference type="AlphaFoldDB" id="A0A850H1L6"/>
<dbReference type="InterPro" id="IPR018170">
    <property type="entry name" value="Aldo/ket_reductase_CS"/>
</dbReference>
<organism evidence="9 10">
    <name type="scientific">Qipengyuania atrilutea</name>
    <dbReference type="NCBI Taxonomy" id="2744473"/>
    <lineage>
        <taxon>Bacteria</taxon>
        <taxon>Pseudomonadati</taxon>
        <taxon>Pseudomonadota</taxon>
        <taxon>Alphaproteobacteria</taxon>
        <taxon>Sphingomonadales</taxon>
        <taxon>Erythrobacteraceae</taxon>
        <taxon>Qipengyuania</taxon>
    </lineage>
</organism>
<comment type="similarity">
    <text evidence="1">Belongs to the aldo/keto reductase family.</text>
</comment>
<dbReference type="RefSeq" id="WP_176268164.1">
    <property type="nucleotide sequence ID" value="NZ_JABWGV010000006.1"/>
</dbReference>
<evidence type="ECO:0000256" key="6">
    <source>
        <dbReference type="PIRSR" id="PIRSR000097-2"/>
    </source>
</evidence>
<keyword evidence="2" id="KW-0521">NADP</keyword>
<dbReference type="Gene3D" id="3.20.20.100">
    <property type="entry name" value="NADP-dependent oxidoreductase domain"/>
    <property type="match status" value="1"/>
</dbReference>
<accession>A0A850H1L6</accession>
<gene>
    <name evidence="9" type="ORF">HUV48_12620</name>
</gene>
<proteinExistence type="inferred from homology"/>